<protein>
    <submittedName>
        <fullName evidence="2">Prepilin-type N-terminal cleavage/methylation domain-containing protein</fullName>
    </submittedName>
</protein>
<dbReference type="EMBL" id="VNHM01000019">
    <property type="protein sequence ID" value="TYO93333.1"/>
    <property type="molecule type" value="Genomic_DNA"/>
</dbReference>
<feature type="transmembrane region" description="Helical" evidence="1">
    <location>
        <begin position="6"/>
        <end position="30"/>
    </location>
</feature>
<keyword evidence="1" id="KW-0472">Membrane</keyword>
<dbReference type="AlphaFoldDB" id="A0A5S4ZN15"/>
<evidence type="ECO:0000256" key="1">
    <source>
        <dbReference type="SAM" id="Phobius"/>
    </source>
</evidence>
<keyword evidence="1" id="KW-0812">Transmembrane</keyword>
<evidence type="ECO:0000313" key="2">
    <source>
        <dbReference type="EMBL" id="TYO93333.1"/>
    </source>
</evidence>
<proteinExistence type="predicted"/>
<accession>A0A5S4ZN15</accession>
<reference evidence="2 3" key="1">
    <citation type="submission" date="2019-07" db="EMBL/GenBank/DDBJ databases">
        <title>Genomic Encyclopedia of Type Strains, Phase I: the one thousand microbial genomes (KMG-I) project.</title>
        <authorList>
            <person name="Kyrpides N."/>
        </authorList>
    </citation>
    <scope>NUCLEOTIDE SEQUENCE [LARGE SCALE GENOMIC DNA]</scope>
    <source>
        <strain evidence="2 3">DSM 6562</strain>
    </source>
</reference>
<keyword evidence="1" id="KW-1133">Transmembrane helix</keyword>
<organism evidence="2 3">
    <name type="scientific">Desulfallas thermosapovorans DSM 6562</name>
    <dbReference type="NCBI Taxonomy" id="1121431"/>
    <lineage>
        <taxon>Bacteria</taxon>
        <taxon>Bacillati</taxon>
        <taxon>Bacillota</taxon>
        <taxon>Clostridia</taxon>
        <taxon>Eubacteriales</taxon>
        <taxon>Desulfallaceae</taxon>
        <taxon>Desulfallas</taxon>
    </lineage>
</organism>
<gene>
    <name evidence="2" type="ORF">LX24_02659</name>
</gene>
<dbReference type="Proteomes" id="UP000323166">
    <property type="component" value="Unassembled WGS sequence"/>
</dbReference>
<comment type="caution">
    <text evidence="2">The sequence shown here is derived from an EMBL/GenBank/DDBJ whole genome shotgun (WGS) entry which is preliminary data.</text>
</comment>
<evidence type="ECO:0000313" key="3">
    <source>
        <dbReference type="Proteomes" id="UP000323166"/>
    </source>
</evidence>
<dbReference type="NCBIfam" id="TIGR02532">
    <property type="entry name" value="IV_pilin_GFxxxE"/>
    <property type="match status" value="1"/>
</dbReference>
<keyword evidence="3" id="KW-1185">Reference proteome</keyword>
<sequence length="125" mass="13492">MGNERGFVLMEVLCSIFILGFCAAVILFSLSTSMNQSAASMQQFKAMELAQGKMDELVGMDYTSVVTVGKTSFPGAGGDFQYAIDVKCDNEHGDLLKKITVTVYYTEPVSGLEKTVTLVGARAKK</sequence>
<name>A0A5S4ZN15_9FIRM</name>
<dbReference type="RefSeq" id="WP_166512602.1">
    <property type="nucleotide sequence ID" value="NZ_VNHM01000019.1"/>
</dbReference>
<dbReference type="InterPro" id="IPR012902">
    <property type="entry name" value="N_methyl_site"/>
</dbReference>